<keyword evidence="1" id="KW-0732">Signal</keyword>
<protein>
    <recommendedName>
        <fullName evidence="4">DUF4402 domain-containing protein</fullName>
    </recommendedName>
</protein>
<accession>A0ABU8EPD3</accession>
<dbReference type="EMBL" id="JBAWKS010000001">
    <property type="protein sequence ID" value="MEI4548825.1"/>
    <property type="molecule type" value="Genomic_DNA"/>
</dbReference>
<feature type="chain" id="PRO_5047417178" description="DUF4402 domain-containing protein" evidence="1">
    <location>
        <begin position="24"/>
        <end position="198"/>
    </location>
</feature>
<organism evidence="2 3">
    <name type="scientific">Pseudoalteromonas spongiae</name>
    <dbReference type="NCBI Taxonomy" id="298657"/>
    <lineage>
        <taxon>Bacteria</taxon>
        <taxon>Pseudomonadati</taxon>
        <taxon>Pseudomonadota</taxon>
        <taxon>Gammaproteobacteria</taxon>
        <taxon>Alteromonadales</taxon>
        <taxon>Pseudoalteromonadaceae</taxon>
        <taxon>Pseudoalteromonas</taxon>
    </lineage>
</organism>
<comment type="caution">
    <text evidence="2">The sequence shown here is derived from an EMBL/GenBank/DDBJ whole genome shotgun (WGS) entry which is preliminary data.</text>
</comment>
<evidence type="ECO:0000313" key="2">
    <source>
        <dbReference type="EMBL" id="MEI4548825.1"/>
    </source>
</evidence>
<evidence type="ECO:0000256" key="1">
    <source>
        <dbReference type="SAM" id="SignalP"/>
    </source>
</evidence>
<gene>
    <name evidence="2" type="ORF">WAE96_03750</name>
</gene>
<evidence type="ECO:0000313" key="3">
    <source>
        <dbReference type="Proteomes" id="UP001382455"/>
    </source>
</evidence>
<keyword evidence="3" id="KW-1185">Reference proteome</keyword>
<reference evidence="2 3" key="1">
    <citation type="submission" date="2023-12" db="EMBL/GenBank/DDBJ databases">
        <title>Friends and Foes: Symbiotic and Algicidal bacterial influence on Karenia brevis blooms.</title>
        <authorList>
            <person name="Fei C."/>
            <person name="Mohamed A.R."/>
            <person name="Booker A."/>
            <person name="Arshad M."/>
            <person name="Klass S."/>
            <person name="Ahn S."/>
            <person name="Gilbert P.M."/>
            <person name="Heil C.A."/>
            <person name="Martinez J.M."/>
            <person name="Amin S.A."/>
        </authorList>
    </citation>
    <scope>NUCLEOTIDE SEQUENCE [LARGE SCALE GENOMIC DNA]</scope>
    <source>
        <strain evidence="2 3">CE15</strain>
    </source>
</reference>
<dbReference type="RefSeq" id="WP_336434646.1">
    <property type="nucleotide sequence ID" value="NZ_JBAWKS010000001.1"/>
</dbReference>
<name>A0ABU8EPD3_9GAMM</name>
<feature type="signal peptide" evidence="1">
    <location>
        <begin position="1"/>
        <end position="23"/>
    </location>
</feature>
<sequence>MNTMMKVVLPLAIAASFSAAVNAEPTTATVQFQTVAPVQVFETQVVDFGKKIMKKRGDCVAEPILDDVADTAKIVVSGALADPAAGICDGADDILQGTYELSGVGGAAVTVKLIGENDRLGSDWGFTPKGKYIPLGVTETASGATAAVPVDNSAAGVTNALSAAGNGYLVVAGTLTINNDALDTSAPLTSTFTIDVVY</sequence>
<dbReference type="Proteomes" id="UP001382455">
    <property type="component" value="Unassembled WGS sequence"/>
</dbReference>
<evidence type="ECO:0008006" key="4">
    <source>
        <dbReference type="Google" id="ProtNLM"/>
    </source>
</evidence>
<proteinExistence type="predicted"/>